<feature type="region of interest" description="Disordered" evidence="1">
    <location>
        <begin position="53"/>
        <end position="87"/>
    </location>
</feature>
<dbReference type="EMBL" id="OW152823">
    <property type="protein sequence ID" value="CAH2040012.1"/>
    <property type="molecule type" value="Genomic_DNA"/>
</dbReference>
<feature type="compositionally biased region" description="Basic and acidic residues" evidence="1">
    <location>
        <begin position="77"/>
        <end position="87"/>
    </location>
</feature>
<reference evidence="2" key="1">
    <citation type="submission" date="2022-03" db="EMBL/GenBank/DDBJ databases">
        <authorList>
            <person name="Martin H S."/>
        </authorList>
    </citation>
    <scope>NUCLEOTIDE SEQUENCE</scope>
</reference>
<organism evidence="2 3">
    <name type="scientific">Iphiclides podalirius</name>
    <name type="common">scarce swallowtail</name>
    <dbReference type="NCBI Taxonomy" id="110791"/>
    <lineage>
        <taxon>Eukaryota</taxon>
        <taxon>Metazoa</taxon>
        <taxon>Ecdysozoa</taxon>
        <taxon>Arthropoda</taxon>
        <taxon>Hexapoda</taxon>
        <taxon>Insecta</taxon>
        <taxon>Pterygota</taxon>
        <taxon>Neoptera</taxon>
        <taxon>Endopterygota</taxon>
        <taxon>Lepidoptera</taxon>
        <taxon>Glossata</taxon>
        <taxon>Ditrysia</taxon>
        <taxon>Papilionoidea</taxon>
        <taxon>Papilionidae</taxon>
        <taxon>Papilioninae</taxon>
        <taxon>Iphiclides</taxon>
    </lineage>
</organism>
<proteinExistence type="predicted"/>
<evidence type="ECO:0000313" key="3">
    <source>
        <dbReference type="Proteomes" id="UP000837857"/>
    </source>
</evidence>
<sequence>MQPLMKPASPHLSVRPSGGPPAPVRLTKILKLEILETKQAAAEARHDACNADISIATSKKEHGRSPPVPRSGTGSARIREANEERRR</sequence>
<gene>
    <name evidence="2" type="ORF">IPOD504_LOCUS2200</name>
</gene>
<name>A0ABN8HZ29_9NEOP</name>
<dbReference type="Proteomes" id="UP000837857">
    <property type="component" value="Chromosome 11"/>
</dbReference>
<feature type="non-terminal residue" evidence="2">
    <location>
        <position position="87"/>
    </location>
</feature>
<protein>
    <submittedName>
        <fullName evidence="2">Uncharacterized protein</fullName>
    </submittedName>
</protein>
<evidence type="ECO:0000256" key="1">
    <source>
        <dbReference type="SAM" id="MobiDB-lite"/>
    </source>
</evidence>
<accession>A0ABN8HZ29</accession>
<feature type="region of interest" description="Disordered" evidence="1">
    <location>
        <begin position="1"/>
        <end position="23"/>
    </location>
</feature>
<evidence type="ECO:0000313" key="2">
    <source>
        <dbReference type="EMBL" id="CAH2040012.1"/>
    </source>
</evidence>
<keyword evidence="3" id="KW-1185">Reference proteome</keyword>